<dbReference type="EMBL" id="CP030759">
    <property type="protein sequence ID" value="AXA36980.1"/>
    <property type="molecule type" value="Genomic_DNA"/>
</dbReference>
<dbReference type="PANTHER" id="PTHR45947">
    <property type="entry name" value="SULFOQUINOVOSYL TRANSFERASE SQD2"/>
    <property type="match status" value="1"/>
</dbReference>
<dbReference type="PANTHER" id="PTHR45947:SF3">
    <property type="entry name" value="SULFOQUINOVOSYL TRANSFERASE SQD2"/>
    <property type="match status" value="1"/>
</dbReference>
<dbReference type="GO" id="GO:0016758">
    <property type="term" value="F:hexosyltransferase activity"/>
    <property type="evidence" value="ECO:0007669"/>
    <property type="project" value="TreeGrafter"/>
</dbReference>
<evidence type="ECO:0000259" key="2">
    <source>
        <dbReference type="Pfam" id="PF13439"/>
    </source>
</evidence>
<dbReference type="Proteomes" id="UP000262583">
    <property type="component" value="Chromosome"/>
</dbReference>
<evidence type="ECO:0000313" key="4">
    <source>
        <dbReference type="Proteomes" id="UP000262583"/>
    </source>
</evidence>
<feature type="domain" description="Glycosyltransferase subfamily 4-like N-terminal" evidence="2">
    <location>
        <begin position="16"/>
        <end position="196"/>
    </location>
</feature>
<dbReference type="InterPro" id="IPR028098">
    <property type="entry name" value="Glyco_trans_4-like_N"/>
</dbReference>
<sequence>MKVAMVVRALPVHRLGGLEWHAHDLANALQKLGCEVTVVTSRHPEGLKEEVWPSGVRVRYLAEGPVGDYSLAFFRGVERLVADLDQREPFDIVHAQEFAGIFMQARPGRFVVTVHGTMTTETPLDRRYRRHLSWREQVRQAWRFRTRLALIPMFRKMLDRVDLVVTDSEFTAREVRRILGRRPPIQIVRLGVDFSRYQISSVSRLAIQHQAPLRIALLGRVQEMRGIPEALATAYRLRWHGIPFVMKIAGHCAEPEWLEGLISCFLLWNEVRYVGRLAPDAVSDFLADADVLLLPDRTQPAFGLVCVEAMLHGLPVVATRVGAVPEIVTEDVGWLISPWSVPEMTATLVRLARHPEEVREKAQRTIPYARQFTAERMARDMLAAYENVLSGAQARIRQSGPVVTNVRSGSHA</sequence>
<keyword evidence="3" id="KW-0808">Transferase</keyword>
<dbReference type="CDD" id="cd03801">
    <property type="entry name" value="GT4_PimA-like"/>
    <property type="match status" value="1"/>
</dbReference>
<dbReference type="Pfam" id="PF13439">
    <property type="entry name" value="Glyco_transf_4"/>
    <property type="match status" value="1"/>
</dbReference>
<dbReference type="InterPro" id="IPR050194">
    <property type="entry name" value="Glycosyltransferase_grp1"/>
</dbReference>
<dbReference type="SUPFAM" id="SSF53756">
    <property type="entry name" value="UDP-Glycosyltransferase/glycogen phosphorylase"/>
    <property type="match status" value="1"/>
</dbReference>
<name>A0A2Z4Y6Z3_SUMC1</name>
<dbReference type="InterPro" id="IPR001296">
    <property type="entry name" value="Glyco_trans_1"/>
</dbReference>
<reference evidence="3 4" key="1">
    <citation type="submission" date="2018-05" db="EMBL/GenBank/DDBJ databases">
        <title>A metagenomic window into the 2 km-deep terrestrial subsurface aquifer revealed taxonomically and functionally diverse microbial community comprising novel uncultured bacterial lineages.</title>
        <authorList>
            <person name="Kadnikov V.V."/>
            <person name="Mardanov A.V."/>
            <person name="Beletsky A.V."/>
            <person name="Banks D."/>
            <person name="Pimenov N.V."/>
            <person name="Frank Y.A."/>
            <person name="Karnachuk O.V."/>
            <person name="Ravin N.V."/>
        </authorList>
    </citation>
    <scope>NUCLEOTIDE SEQUENCE [LARGE SCALE GENOMIC DNA]</scope>
    <source>
        <strain evidence="3">BY</strain>
    </source>
</reference>
<dbReference type="Gene3D" id="3.40.50.2000">
    <property type="entry name" value="Glycogen Phosphorylase B"/>
    <property type="match status" value="2"/>
</dbReference>
<dbReference type="AlphaFoldDB" id="A0A2Z4Y6Z3"/>
<protein>
    <submittedName>
        <fullName evidence="3">Glycosyl transferase, group 1</fullName>
    </submittedName>
</protein>
<evidence type="ECO:0000259" key="1">
    <source>
        <dbReference type="Pfam" id="PF00534"/>
    </source>
</evidence>
<evidence type="ECO:0000313" key="3">
    <source>
        <dbReference type="EMBL" id="AXA36980.1"/>
    </source>
</evidence>
<gene>
    <name evidence="3" type="ORF">BRCON_2203</name>
</gene>
<feature type="domain" description="Glycosyl transferase family 1" evidence="1">
    <location>
        <begin position="215"/>
        <end position="371"/>
    </location>
</feature>
<dbReference type="KEGG" id="schv:BRCON_2203"/>
<proteinExistence type="predicted"/>
<accession>A0A2Z4Y6Z3</accession>
<organism evidence="3 4">
    <name type="scientific">Sumerlaea chitinivorans</name>
    <dbReference type="NCBI Taxonomy" id="2250252"/>
    <lineage>
        <taxon>Bacteria</taxon>
        <taxon>Candidatus Sumerlaeota</taxon>
        <taxon>Candidatus Sumerlaeia</taxon>
        <taxon>Candidatus Sumerlaeales</taxon>
        <taxon>Candidatus Sumerlaeaceae</taxon>
        <taxon>Candidatus Sumerlaea</taxon>
    </lineage>
</organism>
<dbReference type="Pfam" id="PF00534">
    <property type="entry name" value="Glycos_transf_1"/>
    <property type="match status" value="1"/>
</dbReference>